<dbReference type="InterPro" id="IPR002818">
    <property type="entry name" value="DJ-1/PfpI"/>
</dbReference>
<evidence type="ECO:0000313" key="3">
    <source>
        <dbReference type="Proteomes" id="UP000195967"/>
    </source>
</evidence>
<reference evidence="2 3" key="1">
    <citation type="submission" date="2017-04" db="EMBL/GenBank/DDBJ databases">
        <title>Complete genome of Campylobacter concisus ATCC 33237T and draft genomes for an additional eight well characterized C. concisus strains.</title>
        <authorList>
            <person name="Cornelius A.J."/>
            <person name="Miller W.G."/>
            <person name="Lastovica A.J."/>
            <person name="On S.L."/>
            <person name="French N.P."/>
            <person name="Vandenberg O."/>
            <person name="Biggs P.J."/>
        </authorList>
    </citation>
    <scope>NUCLEOTIDE SEQUENCE [LARGE SCALE GENOMIC DNA]</scope>
    <source>
        <strain evidence="2 3">Lasto28.99</strain>
    </source>
</reference>
<dbReference type="Pfam" id="PF01965">
    <property type="entry name" value="DJ-1_PfpI"/>
    <property type="match status" value="1"/>
</dbReference>
<organism evidence="2 3">
    <name type="scientific">Campylobacter concisus</name>
    <dbReference type="NCBI Taxonomy" id="199"/>
    <lineage>
        <taxon>Bacteria</taxon>
        <taxon>Pseudomonadati</taxon>
        <taxon>Campylobacterota</taxon>
        <taxon>Epsilonproteobacteria</taxon>
        <taxon>Campylobacterales</taxon>
        <taxon>Campylobacteraceae</taxon>
        <taxon>Campylobacter</taxon>
    </lineage>
</organism>
<keyword evidence="2" id="KW-0808">Transferase</keyword>
<name>A0A1Y5MQC5_9BACT</name>
<dbReference type="GO" id="GO:0016740">
    <property type="term" value="F:transferase activity"/>
    <property type="evidence" value="ECO:0007669"/>
    <property type="project" value="UniProtKB-KW"/>
</dbReference>
<gene>
    <name evidence="2" type="ORF">B9N62_08935</name>
</gene>
<feature type="domain" description="DJ-1/PfpI" evidence="1">
    <location>
        <begin position="5"/>
        <end position="163"/>
    </location>
</feature>
<dbReference type="PANTHER" id="PTHR43130:SF15">
    <property type="entry name" value="THIJ_PFPI FAMILY PROTEIN (AFU_ORTHOLOGUE AFUA_5G14240)"/>
    <property type="match status" value="1"/>
</dbReference>
<dbReference type="CDD" id="cd03139">
    <property type="entry name" value="GATase1_PfpI_2"/>
    <property type="match status" value="1"/>
</dbReference>
<sequence length="198" mass="22003">MNLFCLLFDDYETLDLMGPVEFLARAPGINLNFVSFNGKAIKSKQGFEIKTKKLVTLPKNSILLVPGGQGTRILVKDNEFISHLKECVLASNFCLSVCTGSALLARTGVLDGLKATSNKKSFEWVKQCRDAVKWQSHARWVKDGKFYTASGVAAGMDMALGFISDHFGKELAQNIANETEYNWQKSAKIDKFAKIYGY</sequence>
<dbReference type="Proteomes" id="UP000195967">
    <property type="component" value="Unassembled WGS sequence"/>
</dbReference>
<comment type="caution">
    <text evidence="2">The sequence shown here is derived from an EMBL/GenBank/DDBJ whole genome shotgun (WGS) entry which is preliminary data.</text>
</comment>
<accession>A0A1Y5MQC5</accession>
<dbReference type="PANTHER" id="PTHR43130">
    <property type="entry name" value="ARAC-FAMILY TRANSCRIPTIONAL REGULATOR"/>
    <property type="match status" value="1"/>
</dbReference>
<dbReference type="InterPro" id="IPR052158">
    <property type="entry name" value="INH-QAR"/>
</dbReference>
<dbReference type="RefSeq" id="WP_087585197.1">
    <property type="nucleotide sequence ID" value="NZ_CABMKR010000012.1"/>
</dbReference>
<protein>
    <submittedName>
        <fullName evidence="2">Dimethyladenosine transferase</fullName>
    </submittedName>
</protein>
<dbReference type="Gene3D" id="3.40.50.880">
    <property type="match status" value="1"/>
</dbReference>
<dbReference type="AlphaFoldDB" id="A0A1Y5MQC5"/>
<evidence type="ECO:0000313" key="2">
    <source>
        <dbReference type="EMBL" id="OUT10801.1"/>
    </source>
</evidence>
<dbReference type="SUPFAM" id="SSF52317">
    <property type="entry name" value="Class I glutamine amidotransferase-like"/>
    <property type="match status" value="1"/>
</dbReference>
<evidence type="ECO:0000259" key="1">
    <source>
        <dbReference type="Pfam" id="PF01965"/>
    </source>
</evidence>
<dbReference type="InterPro" id="IPR029062">
    <property type="entry name" value="Class_I_gatase-like"/>
</dbReference>
<dbReference type="EMBL" id="NDYO01000012">
    <property type="protein sequence ID" value="OUT10801.1"/>
    <property type="molecule type" value="Genomic_DNA"/>
</dbReference>
<proteinExistence type="predicted"/>